<gene>
    <name evidence="1" type="ORF">dnl_05450</name>
</gene>
<proteinExistence type="predicted"/>
<dbReference type="Proteomes" id="UP000663720">
    <property type="component" value="Chromosome"/>
</dbReference>
<accession>A0A975B3Z6</accession>
<dbReference type="AlphaFoldDB" id="A0A975B3Z6"/>
<sequence length="77" mass="9600">MDYLYHNFLPDALFILERIRSPKEYLEKIKKIVIPADYAETEKQYWQRLTDEIQENRFNDFFRLCSLLFEYKQSQKQ</sequence>
<protein>
    <submittedName>
        <fullName evidence="1">Uncharacterized protein</fullName>
    </submittedName>
</protein>
<organism evidence="1 2">
    <name type="scientific">Desulfonema limicola</name>
    <dbReference type="NCBI Taxonomy" id="45656"/>
    <lineage>
        <taxon>Bacteria</taxon>
        <taxon>Pseudomonadati</taxon>
        <taxon>Thermodesulfobacteriota</taxon>
        <taxon>Desulfobacteria</taxon>
        <taxon>Desulfobacterales</taxon>
        <taxon>Desulfococcaceae</taxon>
        <taxon>Desulfonema</taxon>
    </lineage>
</organism>
<keyword evidence="2" id="KW-1185">Reference proteome</keyword>
<dbReference type="KEGG" id="dli:dnl_05450"/>
<dbReference type="EMBL" id="CP061799">
    <property type="protein sequence ID" value="QTA78324.1"/>
    <property type="molecule type" value="Genomic_DNA"/>
</dbReference>
<name>A0A975B3Z6_9BACT</name>
<evidence type="ECO:0000313" key="2">
    <source>
        <dbReference type="Proteomes" id="UP000663720"/>
    </source>
</evidence>
<evidence type="ECO:0000313" key="1">
    <source>
        <dbReference type="EMBL" id="QTA78324.1"/>
    </source>
</evidence>
<reference evidence="1" key="1">
    <citation type="journal article" date="2021" name="Microb. Physiol.">
        <title>Proteogenomic Insights into the Physiology of Marine, Sulfate-Reducing, Filamentous Desulfonema limicola and Desulfonema magnum.</title>
        <authorList>
            <person name="Schnaars V."/>
            <person name="Wohlbrand L."/>
            <person name="Scheve S."/>
            <person name="Hinrichs C."/>
            <person name="Reinhardt R."/>
            <person name="Rabus R."/>
        </authorList>
    </citation>
    <scope>NUCLEOTIDE SEQUENCE</scope>
    <source>
        <strain evidence="1">5ac10</strain>
    </source>
</reference>